<dbReference type="InterPro" id="IPR018220">
    <property type="entry name" value="Adenylosuccin_syn_GTP-bd"/>
</dbReference>
<dbReference type="PANTHER" id="PTHR11846:SF0">
    <property type="entry name" value="ADENYLOSUCCINATE SYNTHETASE"/>
    <property type="match status" value="1"/>
</dbReference>
<keyword evidence="5 7" id="KW-0460">Magnesium</keyword>
<evidence type="ECO:0000256" key="4">
    <source>
        <dbReference type="ARBA" id="ARBA00022755"/>
    </source>
</evidence>
<evidence type="ECO:0000256" key="7">
    <source>
        <dbReference type="RuleBase" id="RU000520"/>
    </source>
</evidence>
<dbReference type="GO" id="GO:0005737">
    <property type="term" value="C:cytoplasm"/>
    <property type="evidence" value="ECO:0007669"/>
    <property type="project" value="TreeGrafter"/>
</dbReference>
<evidence type="ECO:0000256" key="2">
    <source>
        <dbReference type="ARBA" id="ARBA00022723"/>
    </source>
</evidence>
<comment type="caution">
    <text evidence="9">The sequence shown here is derived from an EMBL/GenBank/DDBJ whole genome shotgun (WGS) entry which is preliminary data.</text>
</comment>
<feature type="compositionally biased region" description="Polar residues" evidence="8">
    <location>
        <begin position="18"/>
        <end position="27"/>
    </location>
</feature>
<keyword evidence="2 7" id="KW-0479">Metal-binding</keyword>
<dbReference type="Proteomes" id="UP000324222">
    <property type="component" value="Unassembled WGS sequence"/>
</dbReference>
<comment type="similarity">
    <text evidence="7">Belongs to the adenylosuccinate synthetase family.</text>
</comment>
<accession>A0A5B7EM47</accession>
<dbReference type="EC" id="6.3.4.4" evidence="7"/>
<keyword evidence="4 7" id="KW-0658">Purine biosynthesis</keyword>
<dbReference type="UniPathway" id="UPA00075">
    <property type="reaction ID" value="UER00335"/>
</dbReference>
<name>A0A5B7EM47_PORTR</name>
<dbReference type="InterPro" id="IPR027417">
    <property type="entry name" value="P-loop_NTPase"/>
</dbReference>
<evidence type="ECO:0000256" key="5">
    <source>
        <dbReference type="ARBA" id="ARBA00022842"/>
    </source>
</evidence>
<proteinExistence type="inferred from homology"/>
<sequence length="91" mass="9931">MARSADPAVRGSEPTEAVTMSEQNGVQHCSPRKRLKNDIKNKVTVVLGAQWGDEGKGKVVDMLAGSSDVVCRCQYALHRSARCLKVFRCPT</sequence>
<reference evidence="9 10" key="1">
    <citation type="submission" date="2019-05" db="EMBL/GenBank/DDBJ databases">
        <title>Another draft genome of Portunus trituberculatus and its Hox gene families provides insights of decapod evolution.</title>
        <authorList>
            <person name="Jeong J.-H."/>
            <person name="Song I."/>
            <person name="Kim S."/>
            <person name="Choi T."/>
            <person name="Kim D."/>
            <person name="Ryu S."/>
            <person name="Kim W."/>
        </authorList>
    </citation>
    <scope>NUCLEOTIDE SEQUENCE [LARGE SCALE GENOMIC DNA]</scope>
    <source>
        <tissue evidence="9">Muscle</tissue>
    </source>
</reference>
<dbReference type="Gene3D" id="3.40.440.10">
    <property type="entry name" value="Adenylosuccinate Synthetase, subunit A, domain 1"/>
    <property type="match status" value="1"/>
</dbReference>
<dbReference type="GO" id="GO:0046872">
    <property type="term" value="F:metal ion binding"/>
    <property type="evidence" value="ECO:0007669"/>
    <property type="project" value="UniProtKB-KW"/>
</dbReference>
<dbReference type="InterPro" id="IPR042109">
    <property type="entry name" value="Adenylosuccinate_synth_dom1"/>
</dbReference>
<gene>
    <name evidence="9" type="primary">adssl1c</name>
    <name evidence="9" type="ORF">E2C01_026846</name>
</gene>
<keyword evidence="10" id="KW-1185">Reference proteome</keyword>
<dbReference type="OrthoDB" id="10265645at2759"/>
<evidence type="ECO:0000313" key="10">
    <source>
        <dbReference type="Proteomes" id="UP000324222"/>
    </source>
</evidence>
<organism evidence="9 10">
    <name type="scientific">Portunus trituberculatus</name>
    <name type="common">Swimming crab</name>
    <name type="synonym">Neptunus trituberculatus</name>
    <dbReference type="NCBI Taxonomy" id="210409"/>
    <lineage>
        <taxon>Eukaryota</taxon>
        <taxon>Metazoa</taxon>
        <taxon>Ecdysozoa</taxon>
        <taxon>Arthropoda</taxon>
        <taxon>Crustacea</taxon>
        <taxon>Multicrustacea</taxon>
        <taxon>Malacostraca</taxon>
        <taxon>Eumalacostraca</taxon>
        <taxon>Eucarida</taxon>
        <taxon>Decapoda</taxon>
        <taxon>Pleocyemata</taxon>
        <taxon>Brachyura</taxon>
        <taxon>Eubrachyura</taxon>
        <taxon>Portunoidea</taxon>
        <taxon>Portunidae</taxon>
        <taxon>Portuninae</taxon>
        <taxon>Portunus</taxon>
    </lineage>
</organism>
<dbReference type="PROSITE" id="PS01266">
    <property type="entry name" value="ADENYLOSUCCIN_SYN_1"/>
    <property type="match status" value="1"/>
</dbReference>
<comment type="pathway">
    <text evidence="7">Purine metabolism; AMP biosynthesis via de novo pathway; AMP from IMP: step 1/2.</text>
</comment>
<protein>
    <recommendedName>
        <fullName evidence="7">Adenylosuccinate synthetase</fullName>
        <ecNumber evidence="7">6.3.4.4</ecNumber>
    </recommendedName>
</protein>
<evidence type="ECO:0000313" key="9">
    <source>
        <dbReference type="EMBL" id="MPC33494.1"/>
    </source>
</evidence>
<dbReference type="GO" id="GO:0044208">
    <property type="term" value="P:'de novo' AMP biosynthetic process"/>
    <property type="evidence" value="ECO:0007669"/>
    <property type="project" value="UniProtKB-UniPathway"/>
</dbReference>
<evidence type="ECO:0000256" key="6">
    <source>
        <dbReference type="ARBA" id="ARBA00023134"/>
    </source>
</evidence>
<feature type="region of interest" description="Disordered" evidence="8">
    <location>
        <begin position="1"/>
        <end position="30"/>
    </location>
</feature>
<comment type="catalytic activity">
    <reaction evidence="7">
        <text>IMP + L-aspartate + GTP = N(6)-(1,2-dicarboxyethyl)-AMP + GDP + phosphate + 2 H(+)</text>
        <dbReference type="Rhea" id="RHEA:15753"/>
        <dbReference type="ChEBI" id="CHEBI:15378"/>
        <dbReference type="ChEBI" id="CHEBI:29991"/>
        <dbReference type="ChEBI" id="CHEBI:37565"/>
        <dbReference type="ChEBI" id="CHEBI:43474"/>
        <dbReference type="ChEBI" id="CHEBI:57567"/>
        <dbReference type="ChEBI" id="CHEBI:58053"/>
        <dbReference type="ChEBI" id="CHEBI:58189"/>
        <dbReference type="EC" id="6.3.4.4"/>
    </reaction>
</comment>
<comment type="function">
    <text evidence="7">Plays an important role in the de novo pathway of purine nucleotide biosynthesis.</text>
</comment>
<evidence type="ECO:0000256" key="1">
    <source>
        <dbReference type="ARBA" id="ARBA00022598"/>
    </source>
</evidence>
<keyword evidence="3 7" id="KW-0547">Nucleotide-binding</keyword>
<keyword evidence="1 7" id="KW-0436">Ligase</keyword>
<dbReference type="GO" id="GO:0005525">
    <property type="term" value="F:GTP binding"/>
    <property type="evidence" value="ECO:0007669"/>
    <property type="project" value="UniProtKB-KW"/>
</dbReference>
<keyword evidence="6 7" id="KW-0342">GTP-binding</keyword>
<dbReference type="Pfam" id="PF00709">
    <property type="entry name" value="Adenylsucc_synt"/>
    <property type="match status" value="1"/>
</dbReference>
<evidence type="ECO:0000256" key="8">
    <source>
        <dbReference type="SAM" id="MobiDB-lite"/>
    </source>
</evidence>
<evidence type="ECO:0000256" key="3">
    <source>
        <dbReference type="ARBA" id="ARBA00022741"/>
    </source>
</evidence>
<dbReference type="InterPro" id="IPR001114">
    <property type="entry name" value="Adenylosuccinate_synthetase"/>
</dbReference>
<dbReference type="AlphaFoldDB" id="A0A5B7EM47"/>
<dbReference type="GO" id="GO:0004019">
    <property type="term" value="F:adenylosuccinate synthase activity"/>
    <property type="evidence" value="ECO:0007669"/>
    <property type="project" value="UniProtKB-EC"/>
</dbReference>
<dbReference type="PANTHER" id="PTHR11846">
    <property type="entry name" value="ADENYLOSUCCINATE SYNTHETASE"/>
    <property type="match status" value="1"/>
</dbReference>
<dbReference type="GO" id="GO:0046040">
    <property type="term" value="P:IMP metabolic process"/>
    <property type="evidence" value="ECO:0007669"/>
    <property type="project" value="TreeGrafter"/>
</dbReference>
<dbReference type="SUPFAM" id="SSF52540">
    <property type="entry name" value="P-loop containing nucleoside triphosphate hydrolases"/>
    <property type="match status" value="1"/>
</dbReference>
<dbReference type="EMBL" id="VSRR010002846">
    <property type="protein sequence ID" value="MPC33494.1"/>
    <property type="molecule type" value="Genomic_DNA"/>
</dbReference>